<feature type="region of interest" description="Disordered" evidence="6">
    <location>
        <begin position="246"/>
        <end position="266"/>
    </location>
</feature>
<evidence type="ECO:0000256" key="4">
    <source>
        <dbReference type="ARBA" id="ARBA00022989"/>
    </source>
</evidence>
<gene>
    <name evidence="8" type="ORF">LGLO00237_LOCUS17339</name>
</gene>
<accession>A0A6U3ASB5</accession>
<reference evidence="8" key="1">
    <citation type="submission" date="2021-01" db="EMBL/GenBank/DDBJ databases">
        <authorList>
            <person name="Corre E."/>
            <person name="Pelletier E."/>
            <person name="Niang G."/>
            <person name="Scheremetjew M."/>
            <person name="Finn R."/>
            <person name="Kale V."/>
            <person name="Holt S."/>
            <person name="Cochrane G."/>
            <person name="Meng A."/>
            <person name="Brown T."/>
            <person name="Cohen L."/>
        </authorList>
    </citation>
    <scope>NUCLEOTIDE SEQUENCE</scope>
    <source>
        <strain evidence="8">CCCM811</strain>
    </source>
</reference>
<evidence type="ECO:0000256" key="6">
    <source>
        <dbReference type="SAM" id="MobiDB-lite"/>
    </source>
</evidence>
<keyword evidence="4" id="KW-1133">Transmembrane helix</keyword>
<evidence type="ECO:0000313" key="8">
    <source>
        <dbReference type="EMBL" id="CAE0665734.1"/>
    </source>
</evidence>
<dbReference type="Pfam" id="PF00635">
    <property type="entry name" value="Motile_Sperm"/>
    <property type="match status" value="1"/>
</dbReference>
<name>A0A6U3ASB5_9EUKA</name>
<dbReference type="GO" id="GO:0090158">
    <property type="term" value="P:endoplasmic reticulum membrane organization"/>
    <property type="evidence" value="ECO:0007669"/>
    <property type="project" value="TreeGrafter"/>
</dbReference>
<dbReference type="EMBL" id="HBIV01024137">
    <property type="protein sequence ID" value="CAE0665734.1"/>
    <property type="molecule type" value="Transcribed_RNA"/>
</dbReference>
<dbReference type="GO" id="GO:0005789">
    <property type="term" value="C:endoplasmic reticulum membrane"/>
    <property type="evidence" value="ECO:0007669"/>
    <property type="project" value="InterPro"/>
</dbReference>
<evidence type="ECO:0000259" key="7">
    <source>
        <dbReference type="PROSITE" id="PS50202"/>
    </source>
</evidence>
<dbReference type="GO" id="GO:0061817">
    <property type="term" value="P:endoplasmic reticulum-plasma membrane tethering"/>
    <property type="evidence" value="ECO:0007669"/>
    <property type="project" value="TreeGrafter"/>
</dbReference>
<keyword evidence="3" id="KW-0812">Transmembrane</keyword>
<evidence type="ECO:0000256" key="2">
    <source>
        <dbReference type="ARBA" id="ARBA00008932"/>
    </source>
</evidence>
<dbReference type="Gene3D" id="2.60.40.10">
    <property type="entry name" value="Immunoglobulins"/>
    <property type="match status" value="1"/>
</dbReference>
<feature type="region of interest" description="Disordered" evidence="6">
    <location>
        <begin position="144"/>
        <end position="186"/>
    </location>
</feature>
<evidence type="ECO:0000256" key="3">
    <source>
        <dbReference type="ARBA" id="ARBA00022692"/>
    </source>
</evidence>
<dbReference type="PROSITE" id="PS50202">
    <property type="entry name" value="MSP"/>
    <property type="match status" value="1"/>
</dbReference>
<dbReference type="InterPro" id="IPR000535">
    <property type="entry name" value="MSP_dom"/>
</dbReference>
<protein>
    <recommendedName>
        <fullName evidence="7">MSP domain-containing protein</fullName>
    </recommendedName>
</protein>
<dbReference type="SUPFAM" id="SSF49354">
    <property type="entry name" value="PapD-like"/>
    <property type="match status" value="1"/>
</dbReference>
<feature type="domain" description="MSP" evidence="7">
    <location>
        <begin position="4"/>
        <end position="120"/>
    </location>
</feature>
<sequence>MESHVRVEPSSLRIELMLNKKCQRTLQIHNVSQKLVAYKVKTTKPERYFVGNNHGIIQPGGVGEVKILVEAMASLPENETKDKFLVMHMPLDSAPASLASHWKEMERKNKERKGYYYHSQKIKCRLTLPASHTAPKKMVEELKPDNFSTNTNPPAYDQAKGKGYDEAARDTANSRQDARMIESQLQQKTDDYEELMTYTVKLSNENQELKKKIAELQSQDGSQDKVIADLKSNIERLENDLDMAQKKREDKNKSRALPSGLAQKQATEDDDDVVSLHYWQLALGVVVLAIVVRYF</sequence>
<feature type="compositionally biased region" description="Basic and acidic residues" evidence="6">
    <location>
        <begin position="159"/>
        <end position="169"/>
    </location>
</feature>
<evidence type="ECO:0000256" key="1">
    <source>
        <dbReference type="ARBA" id="ARBA00004211"/>
    </source>
</evidence>
<organism evidence="8">
    <name type="scientific">Lotharella globosa</name>
    <dbReference type="NCBI Taxonomy" id="91324"/>
    <lineage>
        <taxon>Eukaryota</taxon>
        <taxon>Sar</taxon>
        <taxon>Rhizaria</taxon>
        <taxon>Cercozoa</taxon>
        <taxon>Chlorarachniophyceae</taxon>
        <taxon>Lotharella</taxon>
    </lineage>
</organism>
<proteinExistence type="inferred from homology"/>
<dbReference type="InterPro" id="IPR016763">
    <property type="entry name" value="VAP"/>
</dbReference>
<keyword evidence="5" id="KW-0472">Membrane</keyword>
<dbReference type="GO" id="GO:0005886">
    <property type="term" value="C:plasma membrane"/>
    <property type="evidence" value="ECO:0007669"/>
    <property type="project" value="TreeGrafter"/>
</dbReference>
<evidence type="ECO:0000256" key="5">
    <source>
        <dbReference type="ARBA" id="ARBA00023136"/>
    </source>
</evidence>
<dbReference type="InterPro" id="IPR013783">
    <property type="entry name" value="Ig-like_fold"/>
</dbReference>
<dbReference type="AlphaFoldDB" id="A0A6U3ASB5"/>
<comment type="subcellular location">
    <subcellularLocation>
        <location evidence="1">Membrane</location>
        <topology evidence="1">Single-pass type IV membrane protein</topology>
    </subcellularLocation>
</comment>
<dbReference type="InterPro" id="IPR008962">
    <property type="entry name" value="PapD-like_sf"/>
</dbReference>
<comment type="similarity">
    <text evidence="2">Belongs to the VAMP-associated protein (VAP) (TC 9.B.17) family.</text>
</comment>
<dbReference type="PANTHER" id="PTHR10809">
    <property type="entry name" value="VESICLE-ASSOCIATED MEMBRANE PROTEIN-ASSOCIATED PROTEIN"/>
    <property type="match status" value="1"/>
</dbReference>
<dbReference type="PANTHER" id="PTHR10809:SF6">
    <property type="entry name" value="AT11025P-RELATED"/>
    <property type="match status" value="1"/>
</dbReference>